<dbReference type="EMBL" id="MSTQ01000017">
    <property type="protein sequence ID" value="OLU00222.1"/>
    <property type="molecule type" value="Genomic_DNA"/>
</dbReference>
<evidence type="ECO:0000313" key="2">
    <source>
        <dbReference type="EMBL" id="KAB0482820.1"/>
    </source>
</evidence>
<reference evidence="4 6" key="1">
    <citation type="submission" date="2016-10" db="EMBL/GenBank/DDBJ databases">
        <authorList>
            <person name="de Groot N.N."/>
        </authorList>
    </citation>
    <scope>NUCLEOTIDE SEQUENCE [LARGE SCALE GENOMIC DNA]</scope>
    <source>
        <strain evidence="4 6">BS3776</strain>
    </source>
</reference>
<evidence type="ECO:0000313" key="6">
    <source>
        <dbReference type="Proteomes" id="UP000198549"/>
    </source>
</evidence>
<evidence type="ECO:0000313" key="5">
    <source>
        <dbReference type="Proteomes" id="UP000186756"/>
    </source>
</evidence>
<dbReference type="Proteomes" id="UP000460142">
    <property type="component" value="Unassembled WGS sequence"/>
</dbReference>
<keyword evidence="1" id="KW-0175">Coiled coil</keyword>
<evidence type="ECO:0000256" key="1">
    <source>
        <dbReference type="SAM" id="Coils"/>
    </source>
</evidence>
<dbReference type="Proteomes" id="UP000186756">
    <property type="component" value="Unassembled WGS sequence"/>
</dbReference>
<name>A0A1H0NVV6_PSERE</name>
<dbReference type="Proteomes" id="UP000198549">
    <property type="component" value="Chromosome I"/>
</dbReference>
<protein>
    <submittedName>
        <fullName evidence="2">Chromosome segregation protein SMC</fullName>
    </submittedName>
</protein>
<proteinExistence type="predicted"/>
<accession>A0A1H0NVV6</accession>
<gene>
    <name evidence="3" type="ORF">BVK86_22800</name>
    <name evidence="2" type="ORF">F7R15_22540</name>
    <name evidence="4" type="ORF">SAMN04490202_2409</name>
</gene>
<reference evidence="2 7" key="4">
    <citation type="submission" date="2019-09" db="EMBL/GenBank/DDBJ databases">
        <title>Draft genome sequences of 48 bacterial type strains from the CCUG.</title>
        <authorList>
            <person name="Tunovic T."/>
            <person name="Pineiro-Iglesias B."/>
            <person name="Unosson C."/>
            <person name="Inganas E."/>
            <person name="Ohlen M."/>
            <person name="Cardew S."/>
            <person name="Jensie-Markopoulos S."/>
            <person name="Salva-Serra F."/>
            <person name="Jaen-Luchoro D."/>
            <person name="Karlsson R."/>
            <person name="Svensson-Stadler L."/>
            <person name="Chun J."/>
            <person name="Moore E."/>
        </authorList>
    </citation>
    <scope>NUCLEOTIDE SEQUENCE [LARGE SCALE GENOMIC DNA]</scope>
    <source>
        <strain evidence="2 7">CCUG 53116</strain>
    </source>
</reference>
<dbReference type="AlphaFoldDB" id="A0A1H0NVV6"/>
<organism evidence="4 6">
    <name type="scientific">Pseudomonas reinekei</name>
    <dbReference type="NCBI Taxonomy" id="395598"/>
    <lineage>
        <taxon>Bacteria</taxon>
        <taxon>Pseudomonadati</taxon>
        <taxon>Pseudomonadota</taxon>
        <taxon>Gammaproteobacteria</taxon>
        <taxon>Pseudomonadales</taxon>
        <taxon>Pseudomonadaceae</taxon>
        <taxon>Pseudomonas</taxon>
    </lineage>
</organism>
<feature type="coiled-coil region" evidence="1">
    <location>
        <begin position="112"/>
        <end position="197"/>
    </location>
</feature>
<dbReference type="RefSeq" id="WP_075948567.1">
    <property type="nucleotide sequence ID" value="NZ_LT629709.1"/>
</dbReference>
<evidence type="ECO:0000313" key="4">
    <source>
        <dbReference type="EMBL" id="SDO96887.1"/>
    </source>
</evidence>
<dbReference type="EMBL" id="VZPS01000018">
    <property type="protein sequence ID" value="KAB0482820.1"/>
    <property type="molecule type" value="Genomic_DNA"/>
</dbReference>
<evidence type="ECO:0000313" key="3">
    <source>
        <dbReference type="EMBL" id="OLU00222.1"/>
    </source>
</evidence>
<reference evidence="5" key="3">
    <citation type="submission" date="2017-01" db="EMBL/GenBank/DDBJ databases">
        <authorList>
            <person name="Poblete-Castro I."/>
        </authorList>
    </citation>
    <scope>NUCLEOTIDE SEQUENCE [LARGE SCALE GENOMIC DNA]</scope>
    <source>
        <strain evidence="5">DSM 18361 / CCUG 53116 / MT1</strain>
    </source>
</reference>
<reference evidence="3" key="2">
    <citation type="submission" date="2017-01" db="EMBL/GenBank/DDBJ databases">
        <authorList>
            <person name="Mah S.A."/>
            <person name="Swanson W.J."/>
            <person name="Moy G.W."/>
            <person name="Vacquier V.D."/>
        </authorList>
    </citation>
    <scope>NUCLEOTIDE SEQUENCE [LARGE SCALE GENOMIC DNA]</scope>
    <source>
        <strain evidence="3">MT1</strain>
    </source>
</reference>
<keyword evidence="5" id="KW-1185">Reference proteome</keyword>
<dbReference type="OrthoDB" id="7030741at2"/>
<evidence type="ECO:0000313" key="7">
    <source>
        <dbReference type="Proteomes" id="UP000460142"/>
    </source>
</evidence>
<sequence>MNELQEMKDRRDQQTMELETLQAALIPYEAALESPETIEQGQEREVRDQYNDRKRTIDSLDLQIHVLNRKIHRRENLDNRETLMAGYIADMANWAADELELNAKRESLSTRLNEIRQLAQEDMTRARQAETEAATAYAQAVAWGDVEGEKAANTDAQKAAKNLSSAMEQHRRQSLIISALEQELTIVDQHITEAQQEQKKIEKQALRLAHTALEEKWNEAARALLDVGGKLWAAARLIDHESVSMYKLDIPEQGENFGSWKWGELADRAGQHRMQDVLSM</sequence>
<dbReference type="EMBL" id="LT629709">
    <property type="protein sequence ID" value="SDO96887.1"/>
    <property type="molecule type" value="Genomic_DNA"/>
</dbReference>